<reference evidence="2 3" key="1">
    <citation type="submission" date="2017-05" db="EMBL/GenBank/DDBJ databases">
        <title>Genomic insights into alkan degradation activity of Oleiphilus messinensis.</title>
        <authorList>
            <person name="Kozyavkin S.A."/>
            <person name="Slesarev A.I."/>
            <person name="Golyshin P.N."/>
            <person name="Korzhenkov A."/>
            <person name="Golyshina O.N."/>
            <person name="Toshchakov S.V."/>
        </authorList>
    </citation>
    <scope>NUCLEOTIDE SEQUENCE [LARGE SCALE GENOMIC DNA]</scope>
    <source>
        <strain evidence="2 3">ME102</strain>
    </source>
</reference>
<dbReference type="SUPFAM" id="SSF53474">
    <property type="entry name" value="alpha/beta-Hydrolases"/>
    <property type="match status" value="1"/>
</dbReference>
<proteinExistence type="predicted"/>
<dbReference type="OrthoDB" id="472999at2"/>
<dbReference type="EMBL" id="CP021425">
    <property type="protein sequence ID" value="ARU54586.1"/>
    <property type="molecule type" value="Genomic_DNA"/>
</dbReference>
<protein>
    <recommendedName>
        <fullName evidence="1">DUF6792 domain-containing protein</fullName>
    </recommendedName>
</protein>
<keyword evidence="3" id="KW-1185">Reference proteome</keyword>
<evidence type="ECO:0000259" key="1">
    <source>
        <dbReference type="Pfam" id="PF20591"/>
    </source>
</evidence>
<dbReference type="AlphaFoldDB" id="A0A1Y0I474"/>
<dbReference type="Pfam" id="PF20591">
    <property type="entry name" value="DUF6792"/>
    <property type="match status" value="1"/>
</dbReference>
<dbReference type="InterPro" id="IPR046742">
    <property type="entry name" value="DUF6792"/>
</dbReference>
<dbReference type="Proteomes" id="UP000196027">
    <property type="component" value="Chromosome"/>
</dbReference>
<dbReference type="InterPro" id="IPR029058">
    <property type="entry name" value="AB_hydrolase_fold"/>
</dbReference>
<evidence type="ECO:0000313" key="3">
    <source>
        <dbReference type="Proteomes" id="UP000196027"/>
    </source>
</evidence>
<sequence>MIVEHNDTGELWLVNGTELLGTDILADISLTFTGEAGGQVRDMLEFYQEAVQNGVISATDQLNVPGHSLGGHLTAYFTLLNGKSVNHAYTFNGAGIDETPNSLTDWNQLIKELVSLDFPLANTIKAPLIN</sequence>
<evidence type="ECO:0000313" key="2">
    <source>
        <dbReference type="EMBL" id="ARU54586.1"/>
    </source>
</evidence>
<gene>
    <name evidence="2" type="ORF">OLMES_0482</name>
</gene>
<name>A0A1Y0I474_9GAMM</name>
<feature type="domain" description="DUF6792" evidence="1">
    <location>
        <begin position="14"/>
        <end position="97"/>
    </location>
</feature>
<dbReference type="KEGG" id="ome:OLMES_0482"/>
<accession>A0A1Y0I474</accession>
<organism evidence="2 3">
    <name type="scientific">Oleiphilus messinensis</name>
    <dbReference type="NCBI Taxonomy" id="141451"/>
    <lineage>
        <taxon>Bacteria</taxon>
        <taxon>Pseudomonadati</taxon>
        <taxon>Pseudomonadota</taxon>
        <taxon>Gammaproteobacteria</taxon>
        <taxon>Oceanospirillales</taxon>
        <taxon>Oleiphilaceae</taxon>
        <taxon>Oleiphilus</taxon>
    </lineage>
</organism>